<dbReference type="RefSeq" id="WP_008507294.1">
    <property type="nucleotide sequence ID" value="NZ_CM001403.1"/>
</dbReference>
<keyword evidence="2" id="KW-0472">Membrane</keyword>
<keyword evidence="2" id="KW-1133">Transmembrane helix</keyword>
<keyword evidence="4" id="KW-1185">Reference proteome</keyword>
<dbReference type="STRING" id="714943.Mucpa_2914"/>
<feature type="region of interest" description="Disordered" evidence="1">
    <location>
        <begin position="44"/>
        <end position="67"/>
    </location>
</feature>
<name>H1YBU4_9SPHI</name>
<evidence type="ECO:0000256" key="1">
    <source>
        <dbReference type="SAM" id="MobiDB-lite"/>
    </source>
</evidence>
<accession>H1YBU4</accession>
<organism evidence="3 4">
    <name type="scientific">Mucilaginibacter paludis DSM 18603</name>
    <dbReference type="NCBI Taxonomy" id="714943"/>
    <lineage>
        <taxon>Bacteria</taxon>
        <taxon>Pseudomonadati</taxon>
        <taxon>Bacteroidota</taxon>
        <taxon>Sphingobacteriia</taxon>
        <taxon>Sphingobacteriales</taxon>
        <taxon>Sphingobacteriaceae</taxon>
        <taxon>Mucilaginibacter</taxon>
    </lineage>
</organism>
<dbReference type="eggNOG" id="ENOG5033FD8">
    <property type="taxonomic scope" value="Bacteria"/>
</dbReference>
<sequence length="163" mass="18459">MFTHITWGNYLFTVALLLVVYYLIIAATFYRADAKRLLSAKLKKDGSTPDDGYRDHKEETERSNEVDQYERFDGPQDSFAYTTDETFAEVEALILQLKTGITDAAAQQLSKEDTALTIRGILKNHSSLKDTAFQSSLTELIVSECEKTGSITLSEEEVEELWE</sequence>
<evidence type="ECO:0000256" key="2">
    <source>
        <dbReference type="SAM" id="Phobius"/>
    </source>
</evidence>
<dbReference type="OrthoDB" id="800022at2"/>
<gene>
    <name evidence="3" type="ORF">Mucpa_2914</name>
</gene>
<dbReference type="HOGENOM" id="CLU_1625219_0_0_10"/>
<dbReference type="Proteomes" id="UP000002774">
    <property type="component" value="Chromosome"/>
</dbReference>
<evidence type="ECO:0000313" key="4">
    <source>
        <dbReference type="Proteomes" id="UP000002774"/>
    </source>
</evidence>
<feature type="transmembrane region" description="Helical" evidence="2">
    <location>
        <begin position="12"/>
        <end position="32"/>
    </location>
</feature>
<dbReference type="EMBL" id="CM001403">
    <property type="protein sequence ID" value="EHQ27022.1"/>
    <property type="molecule type" value="Genomic_DNA"/>
</dbReference>
<dbReference type="AlphaFoldDB" id="H1YBU4"/>
<keyword evidence="2" id="KW-0812">Transmembrane</keyword>
<protein>
    <submittedName>
        <fullName evidence="3">Uncharacterized protein</fullName>
    </submittedName>
</protein>
<evidence type="ECO:0000313" key="3">
    <source>
        <dbReference type="EMBL" id="EHQ27022.1"/>
    </source>
</evidence>
<reference evidence="3" key="1">
    <citation type="submission" date="2011-09" db="EMBL/GenBank/DDBJ databases">
        <title>The permanent draft genome of Mucilaginibacter paludis DSM 18603.</title>
        <authorList>
            <consortium name="US DOE Joint Genome Institute (JGI-PGF)"/>
            <person name="Lucas S."/>
            <person name="Han J."/>
            <person name="Lapidus A."/>
            <person name="Bruce D."/>
            <person name="Goodwin L."/>
            <person name="Pitluck S."/>
            <person name="Peters L."/>
            <person name="Kyrpides N."/>
            <person name="Mavromatis K."/>
            <person name="Ivanova N."/>
            <person name="Mikhailova N."/>
            <person name="Held B."/>
            <person name="Detter J.C."/>
            <person name="Tapia R."/>
            <person name="Han C."/>
            <person name="Land M."/>
            <person name="Hauser L."/>
            <person name="Markowitz V."/>
            <person name="Cheng J.-F."/>
            <person name="Hugenholtz P."/>
            <person name="Woyke T."/>
            <person name="Wu D."/>
            <person name="Tindall B."/>
            <person name="Brambilla E."/>
            <person name="Klenk H.-P."/>
            <person name="Eisen J.A."/>
        </authorList>
    </citation>
    <scope>NUCLEOTIDE SEQUENCE [LARGE SCALE GENOMIC DNA]</scope>
    <source>
        <strain evidence="3">DSM 18603</strain>
    </source>
</reference>
<proteinExistence type="predicted"/>